<evidence type="ECO:0000313" key="3">
    <source>
        <dbReference type="Proteomes" id="UP000037035"/>
    </source>
</evidence>
<sequence>MATANIKGGYSRRQMQNSRDFIKTALYYPEIREEICVLVNFCLKIYPTYEELYKATSAGRHLCGIENRVREVVGRLGCPLCKNKDIKYSDRNHVHLLLHCTYLKELRDKHLTPLIKRMHSDFNKGGLSDLAMADLLLGAYCCVSGPEKPERRQEARKGSPIWWTIRRFQLGWGQLTGRMPDNMCEYGFVPRAKFLYTSLKLYFRECEEILETLVDKTCVANPGMVLPKSLRKTNPDLLEGIKSAGSFLWRRIQGLSGFALQKGQSSANSDGLGFLLKRIHEMLLGIALVIESQTILSKEAQFHKEQSGAINNTDLKRFKWENLGDFIFCKGPPGVPTKVCKTARCGAYASLAMFSAFGVAGWFSQMTNWLRYLLSDIYGIITLSHKKYTIPIQAEDNTLDSSHPLRSGTWKYLNSHDSSTPPMPGLPTQIDSPCSRSGLMPLSQLPLLNSSWLTFTTRPLPQTLAVGRPGMSPYSSCPPGHEGA</sequence>
<evidence type="ECO:0000256" key="1">
    <source>
        <dbReference type="SAM" id="MobiDB-lite"/>
    </source>
</evidence>
<dbReference type="VEuPathDB" id="FungiDB:VP01_2404g7"/>
<protein>
    <submittedName>
        <fullName evidence="2">Uncharacterized protein</fullName>
    </submittedName>
</protein>
<evidence type="ECO:0000313" key="2">
    <source>
        <dbReference type="EMBL" id="KNZ56433.1"/>
    </source>
</evidence>
<comment type="caution">
    <text evidence="2">The sequence shown here is derived from an EMBL/GenBank/DDBJ whole genome shotgun (WGS) entry which is preliminary data.</text>
</comment>
<name>A0A0L6V6Q3_9BASI</name>
<feature type="region of interest" description="Disordered" evidence="1">
    <location>
        <begin position="464"/>
        <end position="484"/>
    </location>
</feature>
<gene>
    <name evidence="2" type="ORF">VP01_2404g7</name>
</gene>
<keyword evidence="3" id="KW-1185">Reference proteome</keyword>
<dbReference type="Proteomes" id="UP000037035">
    <property type="component" value="Unassembled WGS sequence"/>
</dbReference>
<organism evidence="2 3">
    <name type="scientific">Puccinia sorghi</name>
    <dbReference type="NCBI Taxonomy" id="27349"/>
    <lineage>
        <taxon>Eukaryota</taxon>
        <taxon>Fungi</taxon>
        <taxon>Dikarya</taxon>
        <taxon>Basidiomycota</taxon>
        <taxon>Pucciniomycotina</taxon>
        <taxon>Pucciniomycetes</taxon>
        <taxon>Pucciniales</taxon>
        <taxon>Pucciniaceae</taxon>
        <taxon>Puccinia</taxon>
    </lineage>
</organism>
<dbReference type="OrthoDB" id="2510643at2759"/>
<proteinExistence type="predicted"/>
<dbReference type="AlphaFoldDB" id="A0A0L6V6Q3"/>
<reference evidence="2 3" key="1">
    <citation type="submission" date="2015-08" db="EMBL/GenBank/DDBJ databases">
        <title>Next Generation Sequencing and Analysis of the Genome of Puccinia sorghi L Schw, the Causal Agent of Maize Common Rust.</title>
        <authorList>
            <person name="Rochi L."/>
            <person name="Burguener G."/>
            <person name="Darino M."/>
            <person name="Turjanski A."/>
            <person name="Kreff E."/>
            <person name="Dieguez M.J."/>
            <person name="Sacco F."/>
        </authorList>
    </citation>
    <scope>NUCLEOTIDE SEQUENCE [LARGE SCALE GENOMIC DNA]</scope>
    <source>
        <strain evidence="2 3">RO10H11247</strain>
    </source>
</reference>
<dbReference type="EMBL" id="LAVV01007286">
    <property type="protein sequence ID" value="KNZ56433.1"/>
    <property type="molecule type" value="Genomic_DNA"/>
</dbReference>
<accession>A0A0L6V6Q3</accession>